<sequence length="134" mass="15151">MEVKKVLLDTNAYSNLLAGDEKVLKEIENSEIVFLSVFVIGELLSGFKGDSKEQENKNILTRFFEKPSVEIINATVETSEFFAHVKHQLKIKGSPIPINDVWIAAHVFETGSTLITYDSHFSKIPGIKLWDRLD</sequence>
<dbReference type="Gene3D" id="3.40.50.1010">
    <property type="entry name" value="5'-nuclease"/>
    <property type="match status" value="1"/>
</dbReference>
<keyword evidence="4" id="KW-0378">Hydrolase</keyword>
<name>A0A0W8FZP8_9ZZZZ</name>
<evidence type="ECO:0000256" key="6">
    <source>
        <dbReference type="ARBA" id="ARBA00038093"/>
    </source>
</evidence>
<dbReference type="AlphaFoldDB" id="A0A0W8FZP8"/>
<feature type="domain" description="PIN" evidence="7">
    <location>
        <begin position="6"/>
        <end position="125"/>
    </location>
</feature>
<protein>
    <submittedName>
        <fullName evidence="8">Virulence associated protein c</fullName>
    </submittedName>
</protein>
<dbReference type="PANTHER" id="PTHR33653">
    <property type="entry name" value="RIBONUCLEASE VAPC2"/>
    <property type="match status" value="1"/>
</dbReference>
<dbReference type="Pfam" id="PF01850">
    <property type="entry name" value="PIN"/>
    <property type="match status" value="1"/>
</dbReference>
<dbReference type="InterPro" id="IPR029060">
    <property type="entry name" value="PIN-like_dom_sf"/>
</dbReference>
<proteinExistence type="inferred from homology"/>
<comment type="caution">
    <text evidence="8">The sequence shown here is derived from an EMBL/GenBank/DDBJ whole genome shotgun (WGS) entry which is preliminary data.</text>
</comment>
<dbReference type="EMBL" id="LNQE01000482">
    <property type="protein sequence ID" value="KUG26342.1"/>
    <property type="molecule type" value="Genomic_DNA"/>
</dbReference>
<dbReference type="PANTHER" id="PTHR33653:SF1">
    <property type="entry name" value="RIBONUCLEASE VAPC2"/>
    <property type="match status" value="1"/>
</dbReference>
<dbReference type="InterPro" id="IPR002716">
    <property type="entry name" value="PIN_dom"/>
</dbReference>
<keyword evidence="3" id="KW-0479">Metal-binding</keyword>
<evidence type="ECO:0000259" key="7">
    <source>
        <dbReference type="Pfam" id="PF01850"/>
    </source>
</evidence>
<evidence type="ECO:0000256" key="4">
    <source>
        <dbReference type="ARBA" id="ARBA00022801"/>
    </source>
</evidence>
<keyword evidence="5" id="KW-0460">Magnesium</keyword>
<comment type="cofactor">
    <cofactor evidence="1">
        <name>Mg(2+)</name>
        <dbReference type="ChEBI" id="CHEBI:18420"/>
    </cofactor>
</comment>
<evidence type="ECO:0000256" key="2">
    <source>
        <dbReference type="ARBA" id="ARBA00022722"/>
    </source>
</evidence>
<reference evidence="8" key="1">
    <citation type="journal article" date="2015" name="Proc. Natl. Acad. Sci. U.S.A.">
        <title>Networks of energetic and metabolic interactions define dynamics in microbial communities.</title>
        <authorList>
            <person name="Embree M."/>
            <person name="Liu J.K."/>
            <person name="Al-Bassam M.M."/>
            <person name="Zengler K."/>
        </authorList>
    </citation>
    <scope>NUCLEOTIDE SEQUENCE</scope>
</reference>
<dbReference type="InterPro" id="IPR050556">
    <property type="entry name" value="Type_II_TA_system_RNase"/>
</dbReference>
<evidence type="ECO:0000256" key="1">
    <source>
        <dbReference type="ARBA" id="ARBA00001946"/>
    </source>
</evidence>
<accession>A0A0W8FZP8</accession>
<dbReference type="GO" id="GO:0016787">
    <property type="term" value="F:hydrolase activity"/>
    <property type="evidence" value="ECO:0007669"/>
    <property type="project" value="UniProtKB-KW"/>
</dbReference>
<dbReference type="CDD" id="cd18753">
    <property type="entry name" value="PIN_VapC4-5_FitB-like"/>
    <property type="match status" value="1"/>
</dbReference>
<evidence type="ECO:0000256" key="3">
    <source>
        <dbReference type="ARBA" id="ARBA00022723"/>
    </source>
</evidence>
<gene>
    <name evidence="8" type="ORF">ASZ90_003820</name>
</gene>
<keyword evidence="2" id="KW-0540">Nuclease</keyword>
<comment type="similarity">
    <text evidence="6">Belongs to the PINc/VapC protein family.</text>
</comment>
<dbReference type="GO" id="GO:0004518">
    <property type="term" value="F:nuclease activity"/>
    <property type="evidence" value="ECO:0007669"/>
    <property type="project" value="UniProtKB-KW"/>
</dbReference>
<organism evidence="8">
    <name type="scientific">hydrocarbon metagenome</name>
    <dbReference type="NCBI Taxonomy" id="938273"/>
    <lineage>
        <taxon>unclassified sequences</taxon>
        <taxon>metagenomes</taxon>
        <taxon>ecological metagenomes</taxon>
    </lineage>
</organism>
<dbReference type="SUPFAM" id="SSF88723">
    <property type="entry name" value="PIN domain-like"/>
    <property type="match status" value="1"/>
</dbReference>
<dbReference type="GO" id="GO:0046872">
    <property type="term" value="F:metal ion binding"/>
    <property type="evidence" value="ECO:0007669"/>
    <property type="project" value="UniProtKB-KW"/>
</dbReference>
<evidence type="ECO:0000256" key="5">
    <source>
        <dbReference type="ARBA" id="ARBA00022842"/>
    </source>
</evidence>
<evidence type="ECO:0000313" key="8">
    <source>
        <dbReference type="EMBL" id="KUG26342.1"/>
    </source>
</evidence>